<dbReference type="KEGG" id="vg:26640954"/>
<organism evidence="1 2">
    <name type="scientific">Staphylococcus phage vB_SepM_ phiIPLA-C1C</name>
    <dbReference type="NCBI Taxonomy" id="1572704"/>
    <lineage>
        <taxon>Viruses</taxon>
        <taxon>Duplodnaviria</taxon>
        <taxon>Heunggongvirae</taxon>
        <taxon>Uroviricota</taxon>
        <taxon>Caudoviricetes</taxon>
        <taxon>Herelleviridae</taxon>
        <taxon>Twortvirinae</taxon>
        <taxon>Sepunavirus</taxon>
        <taxon>Sepunavirus IPLAC1C</taxon>
    </lineage>
</organism>
<dbReference type="EMBL" id="KP027447">
    <property type="protein sequence ID" value="AJA42257.1"/>
    <property type="molecule type" value="Genomic_DNA"/>
</dbReference>
<dbReference type="SUPFAM" id="SSF56300">
    <property type="entry name" value="Metallo-dependent phosphatases"/>
    <property type="match status" value="1"/>
</dbReference>
<evidence type="ECO:0000313" key="2">
    <source>
        <dbReference type="Proteomes" id="UP000032689"/>
    </source>
</evidence>
<evidence type="ECO:0000313" key="1">
    <source>
        <dbReference type="EMBL" id="AJA42257.1"/>
    </source>
</evidence>
<proteinExistence type="predicted"/>
<name>A0A0D3MWI0_9CAUD</name>
<sequence length="421" mass="48184">MTESRFNTVEELYAIIIGVLGKEEGKIVLTKFNKIIKELGLDKVNSSEFVDIVDTVRENEYLNSLKNSALSGELGLGDLRSVDDRKVFTGNDYFKTVSTYVTENERTLSQQREFRKYAKQGAHINILMEDLKKSIIRDLQPINTLLESQFYNYVNTEKEKSMVVLLSDFHIGALTSDYTNGGYDFNILKRRLNQFLETVIEDIESKDITDVTVYFVGDLVEHISMRDVNQAFETEFTLAEQISKGTRLIIDILNNIRQYVPGKLTFGIIGGNHDRMQGNKNQKVYNDNVAFVVLDMLLMLKQQGVLKDIELIDNREDIYNIRDTILGKKIVVNHGDGLKGKGNHIPKFITDSHIDLLITGHVHHHRITQEDYNRFHIVASSPMGYNNYAKELHLSKTKPSQQILVLEEGTKNIDIKTVFLD</sequence>
<reference evidence="1 2" key="1">
    <citation type="journal article" date="2015" name="Appl. Environ. Microbiol.">
        <title>Two Phages, phiIPLA-RODI and phiIPLA-C1C, Lyse Mono- and Dual-Species Staphylococcal Biofilms.</title>
        <authorList>
            <person name="Gutierrez D."/>
            <person name="Vandenheuvel D."/>
            <person name="Martinez B."/>
            <person name="Rodriguez A."/>
            <person name="Lavigne R."/>
            <person name="Garcia P."/>
        </authorList>
    </citation>
    <scope>NUCLEOTIDE SEQUENCE [LARGE SCALE GENOMIC DNA]</scope>
</reference>
<dbReference type="GeneID" id="26640954"/>
<dbReference type="RefSeq" id="YP_009214537.1">
    <property type="nucleotide sequence ID" value="NC_028962.1"/>
</dbReference>
<dbReference type="Gene3D" id="3.60.21.10">
    <property type="match status" value="1"/>
</dbReference>
<protein>
    <submittedName>
        <fullName evidence="1">Mre11 nuclease</fullName>
    </submittedName>
</protein>
<keyword evidence="2" id="KW-1185">Reference proteome</keyword>
<dbReference type="Proteomes" id="UP000032689">
    <property type="component" value="Segment"/>
</dbReference>
<dbReference type="InterPro" id="IPR029052">
    <property type="entry name" value="Metallo-depent_PP-like"/>
</dbReference>
<dbReference type="OrthoDB" id="2564at10239"/>
<accession>A0A0D3MWI0</accession>